<proteinExistence type="predicted"/>
<protein>
    <recommendedName>
        <fullName evidence="2">HPt domain-containing protein</fullName>
    </recommendedName>
</protein>
<sequence>MDRAAGISARLDDVAGPDPSPDDLAMLARLLTAFTTRTPPAVDRLAVAMHAGDTAAVHVQAHALKGSAANIGGTALADLLADLEQRARDGGLPDAGPALDRIRTEYTEVAAVCEALAGELSRSAP</sequence>
<keyword evidence="1" id="KW-0597">Phosphoprotein</keyword>
<dbReference type="Pfam" id="PF01627">
    <property type="entry name" value="Hpt"/>
    <property type="match status" value="1"/>
</dbReference>
<dbReference type="InterPro" id="IPR008207">
    <property type="entry name" value="Sig_transdc_His_kin_Hpt_dom"/>
</dbReference>
<dbReference type="InterPro" id="IPR036641">
    <property type="entry name" value="HPT_dom_sf"/>
</dbReference>
<dbReference type="RefSeq" id="WP_344499850.1">
    <property type="nucleotide sequence ID" value="NZ_BAAAQD010000001.1"/>
</dbReference>
<dbReference type="Gene3D" id="1.20.120.160">
    <property type="entry name" value="HPT domain"/>
    <property type="match status" value="1"/>
</dbReference>
<evidence type="ECO:0000313" key="3">
    <source>
        <dbReference type="EMBL" id="GAA1501193.1"/>
    </source>
</evidence>
<reference evidence="3 4" key="1">
    <citation type="journal article" date="2019" name="Int. J. Syst. Evol. Microbiol.">
        <title>The Global Catalogue of Microorganisms (GCM) 10K type strain sequencing project: providing services to taxonomists for standard genome sequencing and annotation.</title>
        <authorList>
            <consortium name="The Broad Institute Genomics Platform"/>
            <consortium name="The Broad Institute Genome Sequencing Center for Infectious Disease"/>
            <person name="Wu L."/>
            <person name="Ma J."/>
        </authorList>
    </citation>
    <scope>NUCLEOTIDE SEQUENCE [LARGE SCALE GENOMIC DNA]</scope>
    <source>
        <strain evidence="3 4">JCM 15933</strain>
    </source>
</reference>
<accession>A0ABN1ZMN2</accession>
<gene>
    <name evidence="3" type="ORF">GCM10009827_009560</name>
</gene>
<evidence type="ECO:0000256" key="1">
    <source>
        <dbReference type="PROSITE-ProRule" id="PRU00110"/>
    </source>
</evidence>
<name>A0ABN1ZMN2_9ACTN</name>
<feature type="modified residue" description="Phosphohistidine" evidence="1">
    <location>
        <position position="62"/>
    </location>
</feature>
<feature type="domain" description="HPt" evidence="2">
    <location>
        <begin position="23"/>
        <end position="119"/>
    </location>
</feature>
<dbReference type="EMBL" id="BAAAQD010000001">
    <property type="protein sequence ID" value="GAA1501193.1"/>
    <property type="molecule type" value="Genomic_DNA"/>
</dbReference>
<evidence type="ECO:0000259" key="2">
    <source>
        <dbReference type="PROSITE" id="PS50894"/>
    </source>
</evidence>
<dbReference type="PROSITE" id="PS50894">
    <property type="entry name" value="HPT"/>
    <property type="match status" value="1"/>
</dbReference>
<keyword evidence="4" id="KW-1185">Reference proteome</keyword>
<organism evidence="3 4">
    <name type="scientific">Dactylosporangium maewongense</name>
    <dbReference type="NCBI Taxonomy" id="634393"/>
    <lineage>
        <taxon>Bacteria</taxon>
        <taxon>Bacillati</taxon>
        <taxon>Actinomycetota</taxon>
        <taxon>Actinomycetes</taxon>
        <taxon>Micromonosporales</taxon>
        <taxon>Micromonosporaceae</taxon>
        <taxon>Dactylosporangium</taxon>
    </lineage>
</organism>
<comment type="caution">
    <text evidence="3">The sequence shown here is derived from an EMBL/GenBank/DDBJ whole genome shotgun (WGS) entry which is preliminary data.</text>
</comment>
<dbReference type="Proteomes" id="UP001501470">
    <property type="component" value="Unassembled WGS sequence"/>
</dbReference>
<evidence type="ECO:0000313" key="4">
    <source>
        <dbReference type="Proteomes" id="UP001501470"/>
    </source>
</evidence>
<dbReference type="SUPFAM" id="SSF47226">
    <property type="entry name" value="Histidine-containing phosphotransfer domain, HPT domain"/>
    <property type="match status" value="1"/>
</dbReference>